<proteinExistence type="predicted"/>
<dbReference type="EMBL" id="CAJOBG010054278">
    <property type="protein sequence ID" value="CAF4507414.1"/>
    <property type="molecule type" value="Genomic_DNA"/>
</dbReference>
<dbReference type="PANTHER" id="PTHR42818:SF1">
    <property type="entry name" value="SULFOPYRUVATE DECARBOXYLASE"/>
    <property type="match status" value="1"/>
</dbReference>
<evidence type="ECO:0000313" key="4">
    <source>
        <dbReference type="EMBL" id="CAF4507414.1"/>
    </source>
</evidence>
<keyword evidence="1" id="KW-0210">Decarboxylase</keyword>
<name>A0A820VV85_9BILA</name>
<comment type="caution">
    <text evidence="4">The sequence shown here is derived from an EMBL/GenBank/DDBJ whole genome shotgun (WGS) entry which is preliminary data.</text>
</comment>
<keyword evidence="5" id="KW-1185">Reference proteome</keyword>
<dbReference type="InterPro" id="IPR029061">
    <property type="entry name" value="THDP-binding"/>
</dbReference>
<dbReference type="Pfam" id="PF02776">
    <property type="entry name" value="TPP_enzyme_N"/>
    <property type="match status" value="1"/>
</dbReference>
<dbReference type="AlphaFoldDB" id="A0A820VV85"/>
<organism evidence="4 5">
    <name type="scientific">Rotaria magnacalcarata</name>
    <dbReference type="NCBI Taxonomy" id="392030"/>
    <lineage>
        <taxon>Eukaryota</taxon>
        <taxon>Metazoa</taxon>
        <taxon>Spiralia</taxon>
        <taxon>Gnathifera</taxon>
        <taxon>Rotifera</taxon>
        <taxon>Eurotatoria</taxon>
        <taxon>Bdelloidea</taxon>
        <taxon>Philodinida</taxon>
        <taxon>Philodinidae</taxon>
        <taxon>Rotaria</taxon>
    </lineage>
</organism>
<accession>A0A820VV85</accession>
<dbReference type="PANTHER" id="PTHR42818">
    <property type="entry name" value="SULFOPYRUVATE DECARBOXYLASE SUBUNIT ALPHA"/>
    <property type="match status" value="1"/>
</dbReference>
<protein>
    <recommendedName>
        <fullName evidence="3">Thiamine pyrophosphate enzyme N-terminal TPP-binding domain-containing protein</fullName>
    </recommendedName>
</protein>
<evidence type="ECO:0000313" key="5">
    <source>
        <dbReference type="Proteomes" id="UP000663866"/>
    </source>
</evidence>
<evidence type="ECO:0000259" key="3">
    <source>
        <dbReference type="Pfam" id="PF02776"/>
    </source>
</evidence>
<dbReference type="GO" id="GO:0030976">
    <property type="term" value="F:thiamine pyrophosphate binding"/>
    <property type="evidence" value="ECO:0007669"/>
    <property type="project" value="InterPro"/>
</dbReference>
<dbReference type="Gene3D" id="3.40.50.970">
    <property type="match status" value="1"/>
</dbReference>
<gene>
    <name evidence="4" type="ORF">OVN521_LOCUS41120</name>
</gene>
<reference evidence="4" key="1">
    <citation type="submission" date="2021-02" db="EMBL/GenBank/DDBJ databases">
        <authorList>
            <person name="Nowell W R."/>
        </authorList>
    </citation>
    <scope>NUCLEOTIDE SEQUENCE</scope>
</reference>
<dbReference type="Proteomes" id="UP000663866">
    <property type="component" value="Unassembled WGS sequence"/>
</dbReference>
<evidence type="ECO:0000256" key="1">
    <source>
        <dbReference type="ARBA" id="ARBA00022793"/>
    </source>
</evidence>
<dbReference type="InterPro" id="IPR051818">
    <property type="entry name" value="TPP_dependent_decarboxylase"/>
</dbReference>
<feature type="domain" description="Thiamine pyrophosphate enzyme N-terminal TPP-binding" evidence="3">
    <location>
        <begin position="36"/>
        <end position="130"/>
    </location>
</feature>
<keyword evidence="2" id="KW-0456">Lyase</keyword>
<feature type="non-terminal residue" evidence="4">
    <location>
        <position position="1"/>
    </location>
</feature>
<dbReference type="GO" id="GO:0016831">
    <property type="term" value="F:carboxy-lyase activity"/>
    <property type="evidence" value="ECO:0007669"/>
    <property type="project" value="UniProtKB-KW"/>
</dbReference>
<dbReference type="InterPro" id="IPR012001">
    <property type="entry name" value="Thiamin_PyroP_enz_TPP-bd_dom"/>
</dbReference>
<dbReference type="SUPFAM" id="SSF52518">
    <property type="entry name" value="Thiamin diphosphate-binding fold (THDP-binding)"/>
    <property type="match status" value="1"/>
</dbReference>
<sequence>QVKEQQKRNEEVQDMPELVRDFLDPAEFYRQVKNICGINFFCGVPDSLLKDFCAYVTANVPSSHHIITANEGSAIGLACGSYMGTGQPSLVYLQNSGLGNIVNPIMSLAAPGVYSLPMLLLIGWRGEPAALGIPFQPLPDYHDGAGQALETAKRYMETAKGPYALLVKRQTFLPYSLPKRNGDAAAG</sequence>
<evidence type="ECO:0000256" key="2">
    <source>
        <dbReference type="ARBA" id="ARBA00023239"/>
    </source>
</evidence>
<dbReference type="CDD" id="cd07035">
    <property type="entry name" value="TPP_PYR_POX_like"/>
    <property type="match status" value="1"/>
</dbReference>